<dbReference type="Proteomes" id="UP000606991">
    <property type="component" value="Unassembled WGS sequence"/>
</dbReference>
<comment type="caution">
    <text evidence="2">The sequence shown here is derived from an EMBL/GenBank/DDBJ whole genome shotgun (WGS) entry which is preliminary data.</text>
</comment>
<dbReference type="InterPro" id="IPR011991">
    <property type="entry name" value="ArsR-like_HTH"/>
</dbReference>
<dbReference type="RefSeq" id="WP_337308969.1">
    <property type="nucleotide sequence ID" value="NZ_JAEKNS010000025.1"/>
</dbReference>
<dbReference type="Pfam" id="PF01022">
    <property type="entry name" value="HTH_5"/>
    <property type="match status" value="1"/>
</dbReference>
<evidence type="ECO:0000313" key="3">
    <source>
        <dbReference type="Proteomes" id="UP000606991"/>
    </source>
</evidence>
<reference evidence="2 3" key="1">
    <citation type="submission" date="2020-10" db="EMBL/GenBank/DDBJ databases">
        <title>Ca. Dormibacterota MAGs.</title>
        <authorList>
            <person name="Montgomery K."/>
        </authorList>
    </citation>
    <scope>NUCLEOTIDE SEQUENCE [LARGE SCALE GENOMIC DNA]</scope>
    <source>
        <strain evidence="2">SC8812_S17_18</strain>
    </source>
</reference>
<evidence type="ECO:0000259" key="1">
    <source>
        <dbReference type="SMART" id="SM00418"/>
    </source>
</evidence>
<dbReference type="InterPro" id="IPR036390">
    <property type="entry name" value="WH_DNA-bd_sf"/>
</dbReference>
<dbReference type="AlphaFoldDB" id="A0A934MYH6"/>
<proteinExistence type="predicted"/>
<dbReference type="InterPro" id="IPR001845">
    <property type="entry name" value="HTH_ArsR_DNA-bd_dom"/>
</dbReference>
<protein>
    <submittedName>
        <fullName evidence="2">ArsR family transcriptional regulator</fullName>
    </submittedName>
</protein>
<dbReference type="CDD" id="cd00090">
    <property type="entry name" value="HTH_ARSR"/>
    <property type="match status" value="1"/>
</dbReference>
<gene>
    <name evidence="2" type="ORF">JF886_01705</name>
</gene>
<dbReference type="EMBL" id="JAEKNS010000025">
    <property type="protein sequence ID" value="MBJ7593570.1"/>
    <property type="molecule type" value="Genomic_DNA"/>
</dbReference>
<feature type="domain" description="HTH arsR-type" evidence="1">
    <location>
        <begin position="26"/>
        <end position="127"/>
    </location>
</feature>
<dbReference type="InterPro" id="IPR036388">
    <property type="entry name" value="WH-like_DNA-bd_sf"/>
</dbReference>
<dbReference type="Gene3D" id="1.10.10.10">
    <property type="entry name" value="Winged helix-like DNA-binding domain superfamily/Winged helix DNA-binding domain"/>
    <property type="match status" value="1"/>
</dbReference>
<sequence length="234" mass="25309">MTEGSQQHPRQVEALNDPPRSDEIERLVTALHDPTRRRILLALVRDCTPRTVDELSHLAGVHRTVAFTHLERLTDLGYLEKSRRRGRLGKPASLYSVRAGVLSMSYPPRQFVTLTSILANCIIGLGNQGSTVAKEAAMRFGEQLAVPGASSVAEALLPLRRFGADYGVDGDRILAGNCIFLEACAQAREMVCRVQAGILEGALRGAGISAAVEPQGPRPLHGCAYVLTHPKRAA</sequence>
<dbReference type="SUPFAM" id="SSF46785">
    <property type="entry name" value="Winged helix' DNA-binding domain"/>
    <property type="match status" value="1"/>
</dbReference>
<accession>A0A934MYH6</accession>
<organism evidence="2 3">
    <name type="scientific">Candidatus Aeolococcus gillhamiae</name>
    <dbReference type="NCBI Taxonomy" id="3127015"/>
    <lineage>
        <taxon>Bacteria</taxon>
        <taxon>Bacillati</taxon>
        <taxon>Candidatus Dormiibacterota</taxon>
        <taxon>Candidatus Dormibacteria</taxon>
        <taxon>Candidatus Aeolococcales</taxon>
        <taxon>Candidatus Aeolococcaceae</taxon>
        <taxon>Candidatus Aeolococcus</taxon>
    </lineage>
</organism>
<name>A0A934MYH6_9BACT</name>
<dbReference type="SMART" id="SM00418">
    <property type="entry name" value="HTH_ARSR"/>
    <property type="match status" value="1"/>
</dbReference>
<dbReference type="GO" id="GO:0003700">
    <property type="term" value="F:DNA-binding transcription factor activity"/>
    <property type="evidence" value="ECO:0007669"/>
    <property type="project" value="InterPro"/>
</dbReference>
<evidence type="ECO:0000313" key="2">
    <source>
        <dbReference type="EMBL" id="MBJ7593570.1"/>
    </source>
</evidence>